<dbReference type="InterPro" id="IPR013128">
    <property type="entry name" value="Peptidase_C1A"/>
</dbReference>
<dbReference type="PANTHER" id="PTHR12411">
    <property type="entry name" value="CYSTEINE PROTEASE FAMILY C1-RELATED"/>
    <property type="match status" value="1"/>
</dbReference>
<evidence type="ECO:0000313" key="7">
    <source>
        <dbReference type="EMBL" id="KAF6292296.1"/>
    </source>
</evidence>
<evidence type="ECO:0000256" key="2">
    <source>
        <dbReference type="ARBA" id="ARBA00022670"/>
    </source>
</evidence>
<dbReference type="GO" id="GO:0006508">
    <property type="term" value="P:proteolysis"/>
    <property type="evidence" value="ECO:0007669"/>
    <property type="project" value="UniProtKB-KW"/>
</dbReference>
<sequence length="183" mass="20247">MFRKTGKLISLSEQNLVDCSRDQGNEGCSGGLMDNAFQYVKDNQGLDTEESYPYCGMDDTCKYKPEFSAANDTGFVDIRKNERSLMKAVASVGPISVAIDASLASFQFYEKGIYYDPDCSSEDLDHGVLVVGYGFEGGELDNNKYWIVKNSWGTKWGTHGYIKMAKDQDNHCGIASMASYPTV</sequence>
<comment type="caution">
    <text evidence="7">The sequence shown here is derived from an EMBL/GenBank/DDBJ whole genome shotgun (WGS) entry which is preliminary data.</text>
</comment>
<dbReference type="SUPFAM" id="SSF54001">
    <property type="entry name" value="Cysteine proteinases"/>
    <property type="match status" value="1"/>
</dbReference>
<dbReference type="InterPro" id="IPR025661">
    <property type="entry name" value="Pept_asp_AS"/>
</dbReference>
<dbReference type="EMBL" id="JACAGB010000036">
    <property type="protein sequence ID" value="KAF6292296.1"/>
    <property type="molecule type" value="Genomic_DNA"/>
</dbReference>
<dbReference type="CDD" id="cd02248">
    <property type="entry name" value="Peptidase_C1A"/>
    <property type="match status" value="1"/>
</dbReference>
<comment type="similarity">
    <text evidence="1">Belongs to the peptidase C1 family.</text>
</comment>
<dbReference type="Gene3D" id="3.90.70.10">
    <property type="entry name" value="Cysteine proteinases"/>
    <property type="match status" value="1"/>
</dbReference>
<dbReference type="InterPro" id="IPR039417">
    <property type="entry name" value="Peptidase_C1A_papain-like"/>
</dbReference>
<dbReference type="FunFam" id="3.90.70.10:FF:000332">
    <property type="entry name" value="Cathepsin L1"/>
    <property type="match status" value="1"/>
</dbReference>
<accession>A0A7J7SV11</accession>
<keyword evidence="5" id="KW-1015">Disulfide bond</keyword>
<protein>
    <submittedName>
        <fullName evidence="7">Cathepsin L</fullName>
    </submittedName>
</protein>
<dbReference type="Proteomes" id="UP000558488">
    <property type="component" value="Unassembled WGS sequence"/>
</dbReference>
<evidence type="ECO:0000256" key="3">
    <source>
        <dbReference type="ARBA" id="ARBA00022801"/>
    </source>
</evidence>
<dbReference type="PROSITE" id="PS00639">
    <property type="entry name" value="THIOL_PROTEASE_HIS"/>
    <property type="match status" value="1"/>
</dbReference>
<dbReference type="Pfam" id="PF00112">
    <property type="entry name" value="Peptidase_C1"/>
    <property type="match status" value="1"/>
</dbReference>
<dbReference type="InterPro" id="IPR038765">
    <property type="entry name" value="Papain-like_cys_pep_sf"/>
</dbReference>
<dbReference type="PROSITE" id="PS00640">
    <property type="entry name" value="THIOL_PROTEASE_ASN"/>
    <property type="match status" value="1"/>
</dbReference>
<dbReference type="InterPro" id="IPR000668">
    <property type="entry name" value="Peptidase_C1A_C"/>
</dbReference>
<dbReference type="AlphaFoldDB" id="A0A7J7SV11"/>
<dbReference type="GO" id="GO:0008234">
    <property type="term" value="F:cysteine-type peptidase activity"/>
    <property type="evidence" value="ECO:0007669"/>
    <property type="project" value="UniProtKB-KW"/>
</dbReference>
<reference evidence="7 8" key="1">
    <citation type="journal article" date="2020" name="Nature">
        <title>Six reference-quality genomes reveal evolution of bat adaptations.</title>
        <authorList>
            <person name="Jebb D."/>
            <person name="Huang Z."/>
            <person name="Pippel M."/>
            <person name="Hughes G.M."/>
            <person name="Lavrichenko K."/>
            <person name="Devanna P."/>
            <person name="Winkler S."/>
            <person name="Jermiin L.S."/>
            <person name="Skirmuntt E.C."/>
            <person name="Katzourakis A."/>
            <person name="Burkitt-Gray L."/>
            <person name="Ray D.A."/>
            <person name="Sullivan K.A.M."/>
            <person name="Roscito J.G."/>
            <person name="Kirilenko B.M."/>
            <person name="Davalos L.M."/>
            <person name="Corthals A.P."/>
            <person name="Power M.L."/>
            <person name="Jones G."/>
            <person name="Ransome R.D."/>
            <person name="Dechmann D.K.N."/>
            <person name="Locatelli A.G."/>
            <person name="Puechmaille S.J."/>
            <person name="Fedrigo O."/>
            <person name="Jarvis E.D."/>
            <person name="Hiller M."/>
            <person name="Vernes S.C."/>
            <person name="Myers E.W."/>
            <person name="Teeling E.C."/>
        </authorList>
    </citation>
    <scope>NUCLEOTIDE SEQUENCE [LARGE SCALE GENOMIC DNA]</scope>
    <source>
        <strain evidence="7">MPipKuh1</strain>
        <tissue evidence="7">Flight muscle</tissue>
    </source>
</reference>
<dbReference type="SMART" id="SM00645">
    <property type="entry name" value="Pept_C1"/>
    <property type="match status" value="1"/>
</dbReference>
<evidence type="ECO:0000256" key="1">
    <source>
        <dbReference type="ARBA" id="ARBA00008455"/>
    </source>
</evidence>
<evidence type="ECO:0000259" key="6">
    <source>
        <dbReference type="SMART" id="SM00645"/>
    </source>
</evidence>
<keyword evidence="3" id="KW-0378">Hydrolase</keyword>
<feature type="domain" description="Peptidase C1A papain C-terminal" evidence="6">
    <location>
        <begin position="3"/>
        <end position="182"/>
    </location>
</feature>
<organism evidence="7 8">
    <name type="scientific">Pipistrellus kuhlii</name>
    <name type="common">Kuhl's pipistrelle</name>
    <dbReference type="NCBI Taxonomy" id="59472"/>
    <lineage>
        <taxon>Eukaryota</taxon>
        <taxon>Metazoa</taxon>
        <taxon>Chordata</taxon>
        <taxon>Craniata</taxon>
        <taxon>Vertebrata</taxon>
        <taxon>Euteleostomi</taxon>
        <taxon>Mammalia</taxon>
        <taxon>Eutheria</taxon>
        <taxon>Laurasiatheria</taxon>
        <taxon>Chiroptera</taxon>
        <taxon>Yangochiroptera</taxon>
        <taxon>Vespertilionidae</taxon>
        <taxon>Pipistrellus</taxon>
    </lineage>
</organism>
<evidence type="ECO:0000256" key="4">
    <source>
        <dbReference type="ARBA" id="ARBA00022807"/>
    </source>
</evidence>
<evidence type="ECO:0000313" key="8">
    <source>
        <dbReference type="Proteomes" id="UP000558488"/>
    </source>
</evidence>
<gene>
    <name evidence="7" type="ORF">mPipKuh1_003430</name>
</gene>
<keyword evidence="2" id="KW-0645">Protease</keyword>
<keyword evidence="8" id="KW-1185">Reference proteome</keyword>
<dbReference type="InterPro" id="IPR025660">
    <property type="entry name" value="Pept_his_AS"/>
</dbReference>
<name>A0A7J7SV11_PIPKU</name>
<proteinExistence type="inferred from homology"/>
<keyword evidence="4" id="KW-0788">Thiol protease</keyword>
<evidence type="ECO:0000256" key="5">
    <source>
        <dbReference type="ARBA" id="ARBA00023157"/>
    </source>
</evidence>